<dbReference type="PANTHER" id="PTHR11472:SF1">
    <property type="entry name" value="GENERAL TRANSCRIPTION AND DNA REPAIR FACTOR IIH HELICASE SUBUNIT XPD"/>
    <property type="match status" value="1"/>
</dbReference>
<gene>
    <name evidence="5" type="ORF">EB796_008845</name>
</gene>
<keyword evidence="3" id="KW-0067">ATP-binding</keyword>
<reference evidence="5" key="1">
    <citation type="submission" date="2020-06" db="EMBL/GenBank/DDBJ databases">
        <title>Draft genome of Bugula neritina, a colonial animal packing powerful symbionts and potential medicines.</title>
        <authorList>
            <person name="Rayko M."/>
        </authorList>
    </citation>
    <scope>NUCLEOTIDE SEQUENCE [LARGE SCALE GENOMIC DNA]</scope>
    <source>
        <strain evidence="5">Kwan_BN1</strain>
    </source>
</reference>
<keyword evidence="1" id="KW-0547">Nucleotide-binding</keyword>
<dbReference type="GO" id="GO:0045951">
    <property type="term" value="P:positive regulation of mitotic recombination"/>
    <property type="evidence" value="ECO:0007669"/>
    <property type="project" value="TreeGrafter"/>
</dbReference>
<dbReference type="GO" id="GO:0003684">
    <property type="term" value="F:damaged DNA binding"/>
    <property type="evidence" value="ECO:0007669"/>
    <property type="project" value="TreeGrafter"/>
</dbReference>
<accession>A0A7J7K4H0</accession>
<evidence type="ECO:0000256" key="2">
    <source>
        <dbReference type="ARBA" id="ARBA00022801"/>
    </source>
</evidence>
<dbReference type="GO" id="GO:0006366">
    <property type="term" value="P:transcription by RNA polymerase II"/>
    <property type="evidence" value="ECO:0007669"/>
    <property type="project" value="TreeGrafter"/>
</dbReference>
<keyword evidence="6" id="KW-1185">Reference proteome</keyword>
<dbReference type="EMBL" id="VXIV02001472">
    <property type="protein sequence ID" value="KAF6032844.1"/>
    <property type="molecule type" value="Genomic_DNA"/>
</dbReference>
<dbReference type="Proteomes" id="UP000593567">
    <property type="component" value="Unassembled WGS sequence"/>
</dbReference>
<dbReference type="SUPFAM" id="SSF52540">
    <property type="entry name" value="P-loop containing nucleoside triphosphate hydrolases"/>
    <property type="match status" value="1"/>
</dbReference>
<dbReference type="GO" id="GO:0005524">
    <property type="term" value="F:ATP binding"/>
    <property type="evidence" value="ECO:0007669"/>
    <property type="project" value="UniProtKB-KW"/>
</dbReference>
<dbReference type="PANTHER" id="PTHR11472">
    <property type="entry name" value="DNA REPAIR DEAD HELICASE RAD3/XP-D SUBFAMILY MEMBER"/>
    <property type="match status" value="1"/>
</dbReference>
<dbReference type="GO" id="GO:0005634">
    <property type="term" value="C:nucleus"/>
    <property type="evidence" value="ECO:0007669"/>
    <property type="project" value="TreeGrafter"/>
</dbReference>
<feature type="domain" description="Helicase ATP-binding" evidence="4">
    <location>
        <begin position="7"/>
        <end position="119"/>
    </location>
</feature>
<sequence>MKIDIDGIDVYFPYDYIYPEQYLYMQELKKSIDAQGHCVLEMPSGTGKTISLLSLLFAYHKALPAVVGRIIYCSRTVPELIKVVQELKNLIAYYEKTTGGEAGVLGISSQFSEEPVYTP</sequence>
<evidence type="ECO:0000313" key="5">
    <source>
        <dbReference type="EMBL" id="KAF6032844.1"/>
    </source>
</evidence>
<dbReference type="GO" id="GO:0016787">
    <property type="term" value="F:hydrolase activity"/>
    <property type="evidence" value="ECO:0007669"/>
    <property type="project" value="UniProtKB-KW"/>
</dbReference>
<protein>
    <submittedName>
        <fullName evidence="5">ERCC2</fullName>
    </submittedName>
</protein>
<dbReference type="Gene3D" id="3.40.50.300">
    <property type="entry name" value="P-loop containing nucleotide triphosphate hydrolases"/>
    <property type="match status" value="1"/>
</dbReference>
<dbReference type="PROSITE" id="PS51193">
    <property type="entry name" value="HELICASE_ATP_BIND_2"/>
    <property type="match status" value="1"/>
</dbReference>
<dbReference type="AlphaFoldDB" id="A0A7J7K4H0"/>
<dbReference type="OrthoDB" id="6269329at2759"/>
<dbReference type="InterPro" id="IPR014013">
    <property type="entry name" value="Helic_SF1/SF2_ATP-bd_DinG/Rad3"/>
</dbReference>
<evidence type="ECO:0000259" key="4">
    <source>
        <dbReference type="PROSITE" id="PS51193"/>
    </source>
</evidence>
<dbReference type="InterPro" id="IPR027417">
    <property type="entry name" value="P-loop_NTPase"/>
</dbReference>
<evidence type="ECO:0000313" key="6">
    <source>
        <dbReference type="Proteomes" id="UP000593567"/>
    </source>
</evidence>
<evidence type="ECO:0000256" key="3">
    <source>
        <dbReference type="ARBA" id="ARBA00022840"/>
    </source>
</evidence>
<proteinExistence type="predicted"/>
<dbReference type="GO" id="GO:0003678">
    <property type="term" value="F:DNA helicase activity"/>
    <property type="evidence" value="ECO:0007669"/>
    <property type="project" value="TreeGrafter"/>
</dbReference>
<comment type="caution">
    <text evidence="5">The sequence shown here is derived from an EMBL/GenBank/DDBJ whole genome shotgun (WGS) entry which is preliminary data.</text>
</comment>
<dbReference type="InterPro" id="IPR045028">
    <property type="entry name" value="DinG/Rad3-like"/>
</dbReference>
<name>A0A7J7K4H0_BUGNE</name>
<organism evidence="5 6">
    <name type="scientific">Bugula neritina</name>
    <name type="common">Brown bryozoan</name>
    <name type="synonym">Sertularia neritina</name>
    <dbReference type="NCBI Taxonomy" id="10212"/>
    <lineage>
        <taxon>Eukaryota</taxon>
        <taxon>Metazoa</taxon>
        <taxon>Spiralia</taxon>
        <taxon>Lophotrochozoa</taxon>
        <taxon>Bryozoa</taxon>
        <taxon>Gymnolaemata</taxon>
        <taxon>Cheilostomatida</taxon>
        <taxon>Flustrina</taxon>
        <taxon>Buguloidea</taxon>
        <taxon>Bugulidae</taxon>
        <taxon>Bugula</taxon>
    </lineage>
</organism>
<evidence type="ECO:0000256" key="1">
    <source>
        <dbReference type="ARBA" id="ARBA00022741"/>
    </source>
</evidence>
<keyword evidence="2" id="KW-0378">Hydrolase</keyword>